<gene>
    <name evidence="3" type="ORF">LSINAPIS_LOCUS15376</name>
</gene>
<keyword evidence="4" id="KW-1185">Reference proteome</keyword>
<dbReference type="InterPro" id="IPR014885">
    <property type="entry name" value="VASP_tetra"/>
</dbReference>
<dbReference type="Pfam" id="PF08776">
    <property type="entry name" value="VASP_tetra"/>
    <property type="match status" value="1"/>
</dbReference>
<feature type="domain" description="VASP tetramerisation" evidence="2">
    <location>
        <begin position="73"/>
        <end position="106"/>
    </location>
</feature>
<dbReference type="Proteomes" id="UP000324832">
    <property type="component" value="Unassembled WGS sequence"/>
</dbReference>
<protein>
    <recommendedName>
        <fullName evidence="2">VASP tetramerisation domain-containing protein</fullName>
    </recommendedName>
</protein>
<dbReference type="Gene3D" id="1.20.5.1160">
    <property type="entry name" value="Vasodilator-stimulated phosphoprotein"/>
    <property type="match status" value="1"/>
</dbReference>
<accession>A0A5E4R7K0</accession>
<dbReference type="EMBL" id="FZQP02007046">
    <property type="protein sequence ID" value="VVD05925.1"/>
    <property type="molecule type" value="Genomic_DNA"/>
</dbReference>
<evidence type="ECO:0000259" key="2">
    <source>
        <dbReference type="Pfam" id="PF08776"/>
    </source>
</evidence>
<organism evidence="3 4">
    <name type="scientific">Leptidea sinapis</name>
    <dbReference type="NCBI Taxonomy" id="189913"/>
    <lineage>
        <taxon>Eukaryota</taxon>
        <taxon>Metazoa</taxon>
        <taxon>Ecdysozoa</taxon>
        <taxon>Arthropoda</taxon>
        <taxon>Hexapoda</taxon>
        <taxon>Insecta</taxon>
        <taxon>Pterygota</taxon>
        <taxon>Neoptera</taxon>
        <taxon>Endopterygota</taxon>
        <taxon>Lepidoptera</taxon>
        <taxon>Glossata</taxon>
        <taxon>Ditrysia</taxon>
        <taxon>Papilionoidea</taxon>
        <taxon>Pieridae</taxon>
        <taxon>Dismorphiinae</taxon>
        <taxon>Leptidea</taxon>
    </lineage>
</organism>
<name>A0A5E4R7K0_9NEOP</name>
<proteinExistence type="predicted"/>
<dbReference type="SUPFAM" id="SSF118370">
    <property type="entry name" value="Vasodilator-stimulated phosphoprotein, VASP, tetramerisation domain"/>
    <property type="match status" value="1"/>
</dbReference>
<reference evidence="3 4" key="1">
    <citation type="submission" date="2017-07" db="EMBL/GenBank/DDBJ databases">
        <authorList>
            <person name="Talla V."/>
            <person name="Backstrom N."/>
        </authorList>
    </citation>
    <scope>NUCLEOTIDE SEQUENCE [LARGE SCALE GENOMIC DNA]</scope>
</reference>
<evidence type="ECO:0000313" key="4">
    <source>
        <dbReference type="Proteomes" id="UP000324832"/>
    </source>
</evidence>
<evidence type="ECO:0000313" key="3">
    <source>
        <dbReference type="EMBL" id="VVD05925.1"/>
    </source>
</evidence>
<feature type="non-terminal residue" evidence="3">
    <location>
        <position position="1"/>
    </location>
</feature>
<evidence type="ECO:0000256" key="1">
    <source>
        <dbReference type="SAM" id="MobiDB-lite"/>
    </source>
</evidence>
<sequence length="107" mass="12182">SVESPQQQPPQSPRSVRKRFGSASEETILKRLMYEILSASRLDFSSTDNVLFYIQTQQVNGNGSDGGCITAGEWEAFKLELMKEVKSQFAIMKREIIDAMKTEFSRR</sequence>
<dbReference type="InterPro" id="IPR038023">
    <property type="entry name" value="VASP_sf"/>
</dbReference>
<dbReference type="AlphaFoldDB" id="A0A5E4R7K0"/>
<feature type="region of interest" description="Disordered" evidence="1">
    <location>
        <begin position="1"/>
        <end position="22"/>
    </location>
</feature>